<dbReference type="OrthoDB" id="5792559at2759"/>
<keyword evidence="1" id="KW-0812">Transmembrane</keyword>
<reference evidence="2 3" key="2">
    <citation type="submission" date="2018-11" db="EMBL/GenBank/DDBJ databases">
        <authorList>
            <consortium name="Pathogen Informatics"/>
        </authorList>
    </citation>
    <scope>NUCLEOTIDE SEQUENCE [LARGE SCALE GENOMIC DNA]</scope>
    <source>
        <strain evidence="2 3">MHpl1</strain>
    </source>
</reference>
<keyword evidence="3" id="KW-1185">Reference proteome</keyword>
<proteinExistence type="predicted"/>
<protein>
    <submittedName>
        <fullName evidence="4">Col_cuticle_N domain-containing protein</fullName>
    </submittedName>
</protein>
<accession>A0A0N4W2R8</accession>
<organism evidence="4">
    <name type="scientific">Haemonchus placei</name>
    <name type="common">Barber's pole worm</name>
    <dbReference type="NCBI Taxonomy" id="6290"/>
    <lineage>
        <taxon>Eukaryota</taxon>
        <taxon>Metazoa</taxon>
        <taxon>Ecdysozoa</taxon>
        <taxon>Nematoda</taxon>
        <taxon>Chromadorea</taxon>
        <taxon>Rhabditida</taxon>
        <taxon>Rhabditina</taxon>
        <taxon>Rhabditomorpha</taxon>
        <taxon>Strongyloidea</taxon>
        <taxon>Trichostrongylidae</taxon>
        <taxon>Haemonchus</taxon>
    </lineage>
</organism>
<reference evidence="4" key="1">
    <citation type="submission" date="2017-02" db="UniProtKB">
        <authorList>
            <consortium name="WormBaseParasite"/>
        </authorList>
    </citation>
    <scope>IDENTIFICATION</scope>
</reference>
<evidence type="ECO:0000313" key="3">
    <source>
        <dbReference type="Proteomes" id="UP000268014"/>
    </source>
</evidence>
<keyword evidence="1" id="KW-1133">Transmembrane helix</keyword>
<sequence>MQALWPYHTYRPVTWDRYYVNEHHEKHPSVSSGVAAGVTIGIFFIVFLFTFGCRIYSQYADRSMKSLNSPFSESGLSESLAEDMWICGVPHGPPPPYEVAIRMPCSPPDASPV</sequence>
<evidence type="ECO:0000313" key="4">
    <source>
        <dbReference type="WBParaSite" id="HPLM_0000404101-mRNA-1"/>
    </source>
</evidence>
<evidence type="ECO:0000256" key="1">
    <source>
        <dbReference type="SAM" id="Phobius"/>
    </source>
</evidence>
<evidence type="ECO:0000313" key="2">
    <source>
        <dbReference type="EMBL" id="VDO22241.1"/>
    </source>
</evidence>
<dbReference type="EMBL" id="UZAF01016166">
    <property type="protein sequence ID" value="VDO22241.1"/>
    <property type="molecule type" value="Genomic_DNA"/>
</dbReference>
<dbReference type="AlphaFoldDB" id="A0A0N4W2R8"/>
<gene>
    <name evidence="2" type="ORF">HPLM_LOCUS4033</name>
</gene>
<dbReference type="WBParaSite" id="HPLM_0000404101-mRNA-1">
    <property type="protein sequence ID" value="HPLM_0000404101-mRNA-1"/>
    <property type="gene ID" value="HPLM_0000404101"/>
</dbReference>
<dbReference type="OMA" id="MQALWPY"/>
<dbReference type="Proteomes" id="UP000268014">
    <property type="component" value="Unassembled WGS sequence"/>
</dbReference>
<feature type="transmembrane region" description="Helical" evidence="1">
    <location>
        <begin position="34"/>
        <end position="56"/>
    </location>
</feature>
<name>A0A0N4W2R8_HAEPC</name>
<keyword evidence="1" id="KW-0472">Membrane</keyword>